<proteinExistence type="predicted"/>
<accession>A0ABW8FSA2</accession>
<gene>
    <name evidence="1" type="ORF">ACIP2Z_39275</name>
</gene>
<organism evidence="1 2">
    <name type="scientific">Streptomyces iakyrus</name>
    <dbReference type="NCBI Taxonomy" id="68219"/>
    <lineage>
        <taxon>Bacteria</taxon>
        <taxon>Bacillati</taxon>
        <taxon>Actinomycetota</taxon>
        <taxon>Actinomycetes</taxon>
        <taxon>Kitasatosporales</taxon>
        <taxon>Streptomycetaceae</taxon>
        <taxon>Streptomyces</taxon>
    </lineage>
</organism>
<reference evidence="1 2" key="1">
    <citation type="submission" date="2024-10" db="EMBL/GenBank/DDBJ databases">
        <title>The Natural Products Discovery Center: Release of the First 8490 Sequenced Strains for Exploring Actinobacteria Biosynthetic Diversity.</title>
        <authorList>
            <person name="Kalkreuter E."/>
            <person name="Kautsar S.A."/>
            <person name="Yang D."/>
            <person name="Bader C.D."/>
            <person name="Teijaro C.N."/>
            <person name="Fluegel L."/>
            <person name="Davis C.M."/>
            <person name="Simpson J.R."/>
            <person name="Lauterbach L."/>
            <person name="Steele A.D."/>
            <person name="Gui C."/>
            <person name="Meng S."/>
            <person name="Li G."/>
            <person name="Viehrig K."/>
            <person name="Ye F."/>
            <person name="Su P."/>
            <person name="Kiefer A.F."/>
            <person name="Nichols A."/>
            <person name="Cepeda A.J."/>
            <person name="Yan W."/>
            <person name="Fan B."/>
            <person name="Jiang Y."/>
            <person name="Adhikari A."/>
            <person name="Zheng C.-J."/>
            <person name="Schuster L."/>
            <person name="Cowan T.M."/>
            <person name="Smanski M.J."/>
            <person name="Chevrette M.G."/>
            <person name="De Carvalho L.P.S."/>
            <person name="Shen B."/>
        </authorList>
    </citation>
    <scope>NUCLEOTIDE SEQUENCE [LARGE SCALE GENOMIC DNA]</scope>
    <source>
        <strain evidence="1 2">NPDC089932</strain>
    </source>
</reference>
<sequence length="71" mass="8030">MRIDLYANWSNVRQGTVTDLPDDMAREDVVTRAHTEMAALRYPAHTAAVRTDQGAPLLFVYSDGRVREPQL</sequence>
<dbReference type="Proteomes" id="UP001617511">
    <property type="component" value="Unassembled WGS sequence"/>
</dbReference>
<evidence type="ECO:0000313" key="1">
    <source>
        <dbReference type="EMBL" id="MFJ4084974.1"/>
    </source>
</evidence>
<dbReference type="EMBL" id="JBIVGG010000022">
    <property type="protein sequence ID" value="MFJ4084974.1"/>
    <property type="molecule type" value="Genomic_DNA"/>
</dbReference>
<protein>
    <submittedName>
        <fullName evidence="1">Uncharacterized protein</fullName>
    </submittedName>
</protein>
<name>A0ABW8FSA2_9ACTN</name>
<comment type="caution">
    <text evidence="1">The sequence shown here is derived from an EMBL/GenBank/DDBJ whole genome shotgun (WGS) entry which is preliminary data.</text>
</comment>
<evidence type="ECO:0000313" key="2">
    <source>
        <dbReference type="Proteomes" id="UP001617511"/>
    </source>
</evidence>
<dbReference type="RefSeq" id="WP_402076328.1">
    <property type="nucleotide sequence ID" value="NZ_JBIVGG010000022.1"/>
</dbReference>
<keyword evidence="2" id="KW-1185">Reference proteome</keyword>